<dbReference type="EMBL" id="AAOF01000018">
    <property type="protein sequence ID" value="EAR20628.1"/>
    <property type="molecule type" value="Genomic_DNA"/>
</dbReference>
<accession>A4BUB4</accession>
<dbReference type="PANTHER" id="PTHR42830:SF2">
    <property type="entry name" value="OSMC_OHR FAMILY PROTEIN"/>
    <property type="match status" value="1"/>
</dbReference>
<sequence>MQEFPHHYRVSAAGATAGTVRVSAAELPALDTMPPPQYGGEPGHWSPETLLVAAVADCFVLAFRSVAQASRLEWESVRCDVEGTLERMDRVTLFTHFEINAELRIGDSSSRGKAERCLEKAERACLITNSLKAETTLQLQIEISESG</sequence>
<dbReference type="InterPro" id="IPR036102">
    <property type="entry name" value="OsmC/Ohrsf"/>
</dbReference>
<dbReference type="InterPro" id="IPR003718">
    <property type="entry name" value="OsmC/Ohr_fam"/>
</dbReference>
<dbReference type="eggNOG" id="COG1764">
    <property type="taxonomic scope" value="Bacteria"/>
</dbReference>
<dbReference type="InterPro" id="IPR052707">
    <property type="entry name" value="OsmC_Ohr_Peroxiredoxin"/>
</dbReference>
<name>A4BUB4_9GAMM</name>
<dbReference type="Pfam" id="PF02566">
    <property type="entry name" value="OsmC"/>
    <property type="match status" value="1"/>
</dbReference>
<dbReference type="HOGENOM" id="CLU_105860_2_0_6"/>
<gene>
    <name evidence="1" type="ORF">NB231_01888</name>
</gene>
<dbReference type="AlphaFoldDB" id="A4BUB4"/>
<reference evidence="1 2" key="1">
    <citation type="submission" date="2006-02" db="EMBL/GenBank/DDBJ databases">
        <authorList>
            <person name="Waterbury J."/>
            <person name="Ferriera S."/>
            <person name="Johnson J."/>
            <person name="Kravitz S."/>
            <person name="Halpern A."/>
            <person name="Remington K."/>
            <person name="Beeson K."/>
            <person name="Tran B."/>
            <person name="Rogers Y.-H."/>
            <person name="Friedman R."/>
            <person name="Venter J.C."/>
        </authorList>
    </citation>
    <scope>NUCLEOTIDE SEQUENCE [LARGE SCALE GENOMIC DNA]</scope>
    <source>
        <strain evidence="1 2">Nb-231</strain>
    </source>
</reference>
<dbReference type="SUPFAM" id="SSF82784">
    <property type="entry name" value="OsmC-like"/>
    <property type="match status" value="1"/>
</dbReference>
<dbReference type="Proteomes" id="UP000003374">
    <property type="component" value="Unassembled WGS sequence"/>
</dbReference>
<protein>
    <submittedName>
        <fullName evidence="1">Putative redox protein</fullName>
    </submittedName>
</protein>
<dbReference type="InterPro" id="IPR015946">
    <property type="entry name" value="KH_dom-like_a/b"/>
</dbReference>
<dbReference type="RefSeq" id="WP_004999276.1">
    <property type="nucleotide sequence ID" value="NZ_CH672427.1"/>
</dbReference>
<dbReference type="Gene3D" id="3.30.300.20">
    <property type="match status" value="1"/>
</dbReference>
<proteinExistence type="predicted"/>
<evidence type="ECO:0000313" key="1">
    <source>
        <dbReference type="EMBL" id="EAR20628.1"/>
    </source>
</evidence>
<dbReference type="OrthoDB" id="9795405at2"/>
<evidence type="ECO:0000313" key="2">
    <source>
        <dbReference type="Proteomes" id="UP000003374"/>
    </source>
</evidence>
<dbReference type="PANTHER" id="PTHR42830">
    <property type="entry name" value="OSMOTICALLY INDUCIBLE FAMILY PROTEIN"/>
    <property type="match status" value="1"/>
</dbReference>
<comment type="caution">
    <text evidence="1">The sequence shown here is derived from an EMBL/GenBank/DDBJ whole genome shotgun (WGS) entry which is preliminary data.</text>
</comment>
<keyword evidence="2" id="KW-1185">Reference proteome</keyword>
<organism evidence="1 2">
    <name type="scientific">Nitrococcus mobilis Nb-231</name>
    <dbReference type="NCBI Taxonomy" id="314278"/>
    <lineage>
        <taxon>Bacteria</taxon>
        <taxon>Pseudomonadati</taxon>
        <taxon>Pseudomonadota</taxon>
        <taxon>Gammaproteobacteria</taxon>
        <taxon>Chromatiales</taxon>
        <taxon>Ectothiorhodospiraceae</taxon>
        <taxon>Nitrococcus</taxon>
    </lineage>
</organism>
<dbReference type="STRING" id="314278.NB231_01888"/>